<organism evidence="4 5">
    <name type="scientific">Rhizobium mongolense subsp. loessense</name>
    <dbReference type="NCBI Taxonomy" id="158890"/>
    <lineage>
        <taxon>Bacteria</taxon>
        <taxon>Pseudomonadati</taxon>
        <taxon>Pseudomonadota</taxon>
        <taxon>Alphaproteobacteria</taxon>
        <taxon>Hyphomicrobiales</taxon>
        <taxon>Rhizobiaceae</taxon>
        <taxon>Rhizobium/Agrobacterium group</taxon>
        <taxon>Rhizobium</taxon>
    </lineage>
</organism>
<dbReference type="EMBL" id="FMTM01000008">
    <property type="protein sequence ID" value="SCW77095.1"/>
    <property type="molecule type" value="Genomic_DNA"/>
</dbReference>
<dbReference type="RefSeq" id="WP_092587238.1">
    <property type="nucleotide sequence ID" value="NZ_FMTM01000008.1"/>
</dbReference>
<dbReference type="AlphaFoldDB" id="A0A1G4T8F2"/>
<proteinExistence type="predicted"/>
<name>A0A1G4T8F2_9HYPH</name>
<accession>A0A1G4T8F2</accession>
<sequence length="515" mass="56781">MTGQTASGRYQQLSQARSAVLERARTSAKLTIPSLLPPSGHSETSTLPTPFQGIGARGVNNLASKLLLALLPPNSPFFRLMIDDFTLENLTQRKGMRAEVEKGLNKIERALMTEIETTAIRVSAFEALKQLLVAGNVLIYLPQTGGMRVFRLDRYVVKRDPMGNVIEIVTREDISPDMVPASMKGAVKQKSKSNEKTIELYTHIVRQADKWTIRQEIKGMSVPGSHGSYPLDKCPWIPLRFTKIDCEDYGRGYVEEYYGDLLSLETLQQAIVEGSAAAAKVLFLVNPNGTTRMTDIAKAPSGAVRSGNAEDVSVLQLEKYADFQIAFKTIETIQQRLSFAFLLNTAIQRAGERVTAEEIRYMAGELEDALGGVYSILSQEFQLPLVRVIMFRMERQKKIPALPKGIVKPTITTGLEALGRGHDMNKLSIFAQTASNIAALPPEISKADFLMRVGTALGLDMDGLVKTPEQLQQDQQTAMMQQLIERLGPKGMDILRDQLKPEVQDGSQAPAQASA</sequence>
<gene>
    <name evidence="4" type="ORF">SAMN02927900_04766</name>
</gene>
<dbReference type="Proteomes" id="UP000199542">
    <property type="component" value="Unassembled WGS sequence"/>
</dbReference>
<protein>
    <submittedName>
        <fullName evidence="4">Bacteriophage head to tail connecting protein</fullName>
    </submittedName>
</protein>
<evidence type="ECO:0000313" key="4">
    <source>
        <dbReference type="EMBL" id="SCW77095.1"/>
    </source>
</evidence>
<keyword evidence="3" id="KW-0231">Viral genome packaging</keyword>
<reference evidence="4 5" key="1">
    <citation type="submission" date="2016-10" db="EMBL/GenBank/DDBJ databases">
        <authorList>
            <person name="de Groot N.N."/>
        </authorList>
    </citation>
    <scope>NUCLEOTIDE SEQUENCE [LARGE SCALE GENOMIC DNA]</scope>
    <source>
        <strain evidence="4 5">CGMCC 1.3401</strain>
    </source>
</reference>
<evidence type="ECO:0000256" key="3">
    <source>
        <dbReference type="ARBA" id="ARBA00023219"/>
    </source>
</evidence>
<dbReference type="InterPro" id="IPR020991">
    <property type="entry name" value="Connector_podovirus"/>
</dbReference>
<dbReference type="Pfam" id="PF12236">
    <property type="entry name" value="Head-tail_con"/>
    <property type="match status" value="1"/>
</dbReference>
<comment type="subcellular location">
    <subcellularLocation>
        <location evidence="1">Virion</location>
    </subcellularLocation>
</comment>
<keyword evidence="2" id="KW-1188">Viral release from host cell</keyword>
<evidence type="ECO:0000313" key="5">
    <source>
        <dbReference type="Proteomes" id="UP000199542"/>
    </source>
</evidence>
<evidence type="ECO:0000256" key="1">
    <source>
        <dbReference type="ARBA" id="ARBA00004328"/>
    </source>
</evidence>
<evidence type="ECO:0000256" key="2">
    <source>
        <dbReference type="ARBA" id="ARBA00022612"/>
    </source>
</evidence>